<evidence type="ECO:0000256" key="5">
    <source>
        <dbReference type="ARBA" id="ARBA00022723"/>
    </source>
</evidence>
<keyword evidence="6" id="KW-0408">Iron</keyword>
<dbReference type="PROSITE" id="PS01278">
    <property type="entry name" value="MTTASE_RADICAL"/>
    <property type="match status" value="1"/>
</dbReference>
<evidence type="ECO:0000256" key="4">
    <source>
        <dbReference type="ARBA" id="ARBA00022691"/>
    </source>
</evidence>
<dbReference type="InterPro" id="IPR058240">
    <property type="entry name" value="rSAM_sf"/>
</dbReference>
<dbReference type="GO" id="GO:0051539">
    <property type="term" value="F:4 iron, 4 sulfur cluster binding"/>
    <property type="evidence" value="ECO:0007669"/>
    <property type="project" value="UniProtKB-KW"/>
</dbReference>
<keyword evidence="3 10" id="KW-0808">Transferase</keyword>
<evidence type="ECO:0000256" key="6">
    <source>
        <dbReference type="ARBA" id="ARBA00023004"/>
    </source>
</evidence>
<keyword evidence="2" id="KW-0004">4Fe-4S</keyword>
<evidence type="ECO:0000313" key="11">
    <source>
        <dbReference type="Proteomes" id="UP000448292"/>
    </source>
</evidence>
<evidence type="ECO:0000259" key="8">
    <source>
        <dbReference type="PROSITE" id="PS51449"/>
    </source>
</evidence>
<evidence type="ECO:0000256" key="2">
    <source>
        <dbReference type="ARBA" id="ARBA00022485"/>
    </source>
</evidence>
<evidence type="ECO:0000256" key="7">
    <source>
        <dbReference type="ARBA" id="ARBA00023014"/>
    </source>
</evidence>
<dbReference type="InterPro" id="IPR006638">
    <property type="entry name" value="Elp3/MiaA/NifB-like_rSAM"/>
</dbReference>
<dbReference type="Pfam" id="PF00919">
    <property type="entry name" value="UPF0004"/>
    <property type="match status" value="1"/>
</dbReference>
<comment type="cofactor">
    <cofactor evidence="1">
        <name>[4Fe-4S] cluster</name>
        <dbReference type="ChEBI" id="CHEBI:49883"/>
    </cofactor>
</comment>
<dbReference type="AlphaFoldDB" id="A0A7M3MGR0"/>
<dbReference type="GO" id="GO:0035598">
    <property type="term" value="F:tRNA (N(6)-L-threonylcarbamoyladenosine(37)-C(2))-methylthiotransferase activity"/>
    <property type="evidence" value="ECO:0007669"/>
    <property type="project" value="TreeGrafter"/>
</dbReference>
<accession>A0A7M3MGR0</accession>
<dbReference type="CDD" id="cd01335">
    <property type="entry name" value="Radical_SAM"/>
    <property type="match status" value="1"/>
</dbReference>
<dbReference type="SUPFAM" id="SSF102114">
    <property type="entry name" value="Radical SAM enzymes"/>
    <property type="match status" value="1"/>
</dbReference>
<keyword evidence="11" id="KW-1185">Reference proteome</keyword>
<evidence type="ECO:0000256" key="1">
    <source>
        <dbReference type="ARBA" id="ARBA00001966"/>
    </source>
</evidence>
<proteinExistence type="predicted"/>
<dbReference type="NCBIfam" id="TIGR00089">
    <property type="entry name" value="MiaB/RimO family radical SAM methylthiotransferase"/>
    <property type="match status" value="1"/>
</dbReference>
<dbReference type="PROSITE" id="PS51918">
    <property type="entry name" value="RADICAL_SAM"/>
    <property type="match status" value="1"/>
</dbReference>
<keyword evidence="5" id="KW-0479">Metal-binding</keyword>
<dbReference type="InterPro" id="IPR020612">
    <property type="entry name" value="Methylthiotransferase_CS"/>
</dbReference>
<keyword evidence="7" id="KW-0411">Iron-sulfur</keyword>
<dbReference type="PANTHER" id="PTHR11918:SF45">
    <property type="entry name" value="THREONYLCARBAMOYLADENOSINE TRNA METHYLTHIOTRANSFERASE"/>
    <property type="match status" value="1"/>
</dbReference>
<sequence>MHRRFHIVTLGCKVNQYESQALREAWRSAGLEETADPAAADVLLVNSCAVTARAIRDLRHRVAKLARENPYAEIVLTGCAAEACRDELGDLAGVSEIVPQKQKTDLLARFAKLATEPPRSFRVSGAERARGNLVVQDGCSHNCAYCIVPRARGGPVSRTPQEVEDEARRLLESGVHEIMLSGVNLRQYGPDLDPQRDFWDLLAHLDAALAPEWTGRAQLRLSSLDPSLLSDKGLATLAGCRLVCPHLHVSLQSGSPRVLSAMRRGHYTPEQIIRFVEKLPEIWPRFGLGVDVIVGFPGEDEADFAATVAICTNLPLSYAHVFPFSPRAGTIAASMQDDVEPSEKKRRAAALRAIAAEKKHAFLEAEALRESLVVALEAADPQCGGKGTSETYLPCLFDEPMESTLVGRLVSARPLGVRKESLLVTRVTR</sequence>
<dbReference type="RefSeq" id="WP_144301921.1">
    <property type="nucleotide sequence ID" value="NZ_QMIE01000003.1"/>
</dbReference>
<dbReference type="GO" id="GO:0046872">
    <property type="term" value="F:metal ion binding"/>
    <property type="evidence" value="ECO:0007669"/>
    <property type="project" value="UniProtKB-KW"/>
</dbReference>
<feature type="domain" description="MTTase N-terminal" evidence="8">
    <location>
        <begin position="3"/>
        <end position="115"/>
    </location>
</feature>
<keyword evidence="4" id="KW-0949">S-adenosyl-L-methionine</keyword>
<dbReference type="SFLD" id="SFLDG01082">
    <property type="entry name" value="B12-binding_domain_containing"/>
    <property type="match status" value="1"/>
</dbReference>
<evidence type="ECO:0000256" key="3">
    <source>
        <dbReference type="ARBA" id="ARBA00022679"/>
    </source>
</evidence>
<protein>
    <submittedName>
        <fullName evidence="10">tRNA (N6-isopentenyl adenosine(37)-C2)-methylthiotransferase MiaB</fullName>
    </submittedName>
</protein>
<dbReference type="SMART" id="SM00729">
    <property type="entry name" value="Elp3"/>
    <property type="match status" value="1"/>
</dbReference>
<dbReference type="Proteomes" id="UP000448292">
    <property type="component" value="Unassembled WGS sequence"/>
</dbReference>
<reference evidence="10 11" key="1">
    <citation type="submission" date="2018-06" db="EMBL/GenBank/DDBJ databases">
        <title>Complete genome of Desulfovibrio indonesiensis P37SLT.</title>
        <authorList>
            <person name="Crispim J.S."/>
            <person name="Vidigal P.M.P."/>
            <person name="Silva L.C.F."/>
            <person name="Laguardia C.N."/>
            <person name="Araujo L.C."/>
            <person name="Dias R.S."/>
            <person name="Sousa M.P."/>
            <person name="Paula S.O."/>
            <person name="Silva C."/>
        </authorList>
    </citation>
    <scope>NUCLEOTIDE SEQUENCE [LARGE SCALE GENOMIC DNA]</scope>
    <source>
        <strain evidence="10 11">P37SLT</strain>
    </source>
</reference>
<dbReference type="InterPro" id="IPR007197">
    <property type="entry name" value="rSAM"/>
</dbReference>
<dbReference type="Gene3D" id="3.40.50.12160">
    <property type="entry name" value="Methylthiotransferase, N-terminal domain"/>
    <property type="match status" value="1"/>
</dbReference>
<dbReference type="OrthoDB" id="9805215at2"/>
<dbReference type="InterPro" id="IPR013848">
    <property type="entry name" value="Methylthiotransferase_N"/>
</dbReference>
<feature type="domain" description="Radical SAM core" evidence="9">
    <location>
        <begin position="125"/>
        <end position="361"/>
    </location>
</feature>
<dbReference type="Gene3D" id="3.80.30.20">
    <property type="entry name" value="tm_1862 like domain"/>
    <property type="match status" value="1"/>
</dbReference>
<dbReference type="EMBL" id="QMIE01000003">
    <property type="protein sequence ID" value="TVM18666.1"/>
    <property type="molecule type" value="Genomic_DNA"/>
</dbReference>
<dbReference type="PROSITE" id="PS51449">
    <property type="entry name" value="MTTASE_N"/>
    <property type="match status" value="1"/>
</dbReference>
<name>A0A7M3MGR0_9BACT</name>
<evidence type="ECO:0000313" key="10">
    <source>
        <dbReference type="EMBL" id="TVM18666.1"/>
    </source>
</evidence>
<comment type="caution">
    <text evidence="10">The sequence shown here is derived from an EMBL/GenBank/DDBJ whole genome shotgun (WGS) entry which is preliminary data.</text>
</comment>
<dbReference type="PANTHER" id="PTHR11918">
    <property type="entry name" value="RADICAL SAM PROTEINS"/>
    <property type="match status" value="1"/>
</dbReference>
<dbReference type="InterPro" id="IPR005839">
    <property type="entry name" value="Methylthiotransferase"/>
</dbReference>
<dbReference type="SFLD" id="SFLDS00029">
    <property type="entry name" value="Radical_SAM"/>
    <property type="match status" value="1"/>
</dbReference>
<gene>
    <name evidence="10" type="ORF">DPQ33_04080</name>
</gene>
<organism evidence="10 11">
    <name type="scientific">Oceanidesulfovibrio indonesiensis</name>
    <dbReference type="NCBI Taxonomy" id="54767"/>
    <lineage>
        <taxon>Bacteria</taxon>
        <taxon>Pseudomonadati</taxon>
        <taxon>Thermodesulfobacteriota</taxon>
        <taxon>Desulfovibrionia</taxon>
        <taxon>Desulfovibrionales</taxon>
        <taxon>Desulfovibrionaceae</taxon>
        <taxon>Oceanidesulfovibrio</taxon>
    </lineage>
</organism>
<evidence type="ECO:0000259" key="9">
    <source>
        <dbReference type="PROSITE" id="PS51918"/>
    </source>
</evidence>
<dbReference type="Pfam" id="PF04055">
    <property type="entry name" value="Radical_SAM"/>
    <property type="match status" value="1"/>
</dbReference>
<dbReference type="InterPro" id="IPR023404">
    <property type="entry name" value="rSAM_horseshoe"/>
</dbReference>
<dbReference type="InterPro" id="IPR038135">
    <property type="entry name" value="Methylthiotransferase_N_sf"/>
</dbReference>